<dbReference type="VEuPathDB" id="CryptoDB:CPATCC_0025580"/>
<organism evidence="3 4">
    <name type="scientific">Cryptosporidium parvum</name>
    <dbReference type="NCBI Taxonomy" id="5807"/>
    <lineage>
        <taxon>Eukaryota</taxon>
        <taxon>Sar</taxon>
        <taxon>Alveolata</taxon>
        <taxon>Apicomplexa</taxon>
        <taxon>Conoidasida</taxon>
        <taxon>Coccidia</taxon>
        <taxon>Eucoccidiorida</taxon>
        <taxon>Eimeriorina</taxon>
        <taxon>Cryptosporidiidae</taxon>
        <taxon>Cryptosporidium</taxon>
    </lineage>
</organism>
<evidence type="ECO:0000313" key="3">
    <source>
        <dbReference type="EMBL" id="QOY41808.1"/>
    </source>
</evidence>
<feature type="compositionally biased region" description="Basic and acidic residues" evidence="1">
    <location>
        <begin position="47"/>
        <end position="56"/>
    </location>
</feature>
<keyword evidence="2" id="KW-1133">Transmembrane helix</keyword>
<evidence type="ECO:0000313" key="4">
    <source>
        <dbReference type="Proteomes" id="UP000593906"/>
    </source>
</evidence>
<evidence type="ECO:0000256" key="2">
    <source>
        <dbReference type="SAM" id="Phobius"/>
    </source>
</evidence>
<feature type="region of interest" description="Disordered" evidence="1">
    <location>
        <begin position="34"/>
        <end position="56"/>
    </location>
</feature>
<name>A0A7S7LHK0_CRYPV</name>
<sequence>MIDPVYTISVFLILCFCSLFIYIIYVNNLLKERDSSKRQKRRKPRRKDREYWSIDE</sequence>
<feature type="transmembrane region" description="Helical" evidence="2">
    <location>
        <begin position="6"/>
        <end position="30"/>
    </location>
</feature>
<accession>A0A7S7LHK0</accession>
<reference evidence="3 4" key="1">
    <citation type="submission" date="2019-09" db="EMBL/GenBank/DDBJ databases">
        <title>Consistent, comparative and evidence-based genome assembly and annotation for Cryptosporidium parvum, C. hominis and C. tyzzeri.</title>
        <authorList>
            <person name="Baptista R.P."/>
            <person name="Li Y."/>
            <person name="Sateriale A."/>
            <person name="Ansell B."/>
            <person name="Jex A."/>
            <person name="Sanders M."/>
            <person name="Brooks K."/>
            <person name="Tracey A."/>
            <person name="Berriman M."/>
            <person name="Striepen B."/>
            <person name="Cotton J.A."/>
            <person name="Kissinger J.C."/>
        </authorList>
    </citation>
    <scope>NUCLEOTIDE SEQUENCE [LARGE SCALE GENOMIC DNA]</scope>
    <source>
        <strain evidence="3 4">IOWA-ATCC</strain>
    </source>
</reference>
<keyword evidence="2" id="KW-0812">Transmembrane</keyword>
<gene>
    <name evidence="3" type="ORF">CPATCC_002409</name>
</gene>
<evidence type="ECO:0000256" key="1">
    <source>
        <dbReference type="SAM" id="MobiDB-lite"/>
    </source>
</evidence>
<keyword evidence="2" id="KW-0472">Membrane</keyword>
<dbReference type="EMBL" id="CP044418">
    <property type="protein sequence ID" value="QOY41808.1"/>
    <property type="molecule type" value="Genomic_DNA"/>
</dbReference>
<proteinExistence type="predicted"/>
<dbReference type="AlphaFoldDB" id="A0A7S7LHK0"/>
<dbReference type="Proteomes" id="UP000593906">
    <property type="component" value="Chromosome 5"/>
</dbReference>
<protein>
    <submittedName>
        <fullName evidence="3">Uncharacterized protein</fullName>
    </submittedName>
</protein>